<gene>
    <name evidence="1" type="ORF">MGWOODY_XGa1911</name>
</gene>
<protein>
    <submittedName>
        <fullName evidence="1">Uncharacterized protein</fullName>
    </submittedName>
</protein>
<dbReference type="AlphaFoldDB" id="A0A160TVV3"/>
<reference evidence="1" key="1">
    <citation type="submission" date="2015-10" db="EMBL/GenBank/DDBJ databases">
        <authorList>
            <person name="Gilbert D.G."/>
        </authorList>
    </citation>
    <scope>NUCLEOTIDE SEQUENCE</scope>
</reference>
<dbReference type="EMBL" id="CZRL01000106">
    <property type="protein sequence ID" value="CUS54921.1"/>
    <property type="molecule type" value="Genomic_DNA"/>
</dbReference>
<sequence length="45" mass="5418">MLKSGGAYDGFEGRQWQVEGETLPYFWTDEDSERNDRIFISDEWR</sequence>
<accession>A0A160TVV3</accession>
<evidence type="ECO:0000313" key="1">
    <source>
        <dbReference type="EMBL" id="CUS54921.1"/>
    </source>
</evidence>
<name>A0A160TVV3_9ZZZZ</name>
<organism evidence="1">
    <name type="scientific">hydrothermal vent metagenome</name>
    <dbReference type="NCBI Taxonomy" id="652676"/>
    <lineage>
        <taxon>unclassified sequences</taxon>
        <taxon>metagenomes</taxon>
        <taxon>ecological metagenomes</taxon>
    </lineage>
</organism>
<proteinExistence type="predicted"/>